<evidence type="ECO:0000259" key="1">
    <source>
        <dbReference type="PROSITE" id="PS51352"/>
    </source>
</evidence>
<evidence type="ECO:0000313" key="3">
    <source>
        <dbReference type="Proteomes" id="UP000737113"/>
    </source>
</evidence>
<dbReference type="SUPFAM" id="SSF52833">
    <property type="entry name" value="Thioredoxin-like"/>
    <property type="match status" value="1"/>
</dbReference>
<dbReference type="InterPro" id="IPR036249">
    <property type="entry name" value="Thioredoxin-like_sf"/>
</dbReference>
<dbReference type="AlphaFoldDB" id="A0A972FTV2"/>
<dbReference type="InterPro" id="IPR013766">
    <property type="entry name" value="Thioredoxin_domain"/>
</dbReference>
<dbReference type="EMBL" id="JAAXYH010000004">
    <property type="protein sequence ID" value="NMH65179.1"/>
    <property type="molecule type" value="Genomic_DNA"/>
</dbReference>
<protein>
    <submittedName>
        <fullName evidence="2">Thioredoxin family protein</fullName>
    </submittedName>
</protein>
<reference evidence="2" key="1">
    <citation type="submission" date="2020-04" db="EMBL/GenBank/DDBJ databases">
        <title>Description of Shewanella salipaludis sp. nov., isolated from a salt marsh.</title>
        <authorList>
            <person name="Park S."/>
            <person name="Yoon J.-H."/>
        </authorList>
    </citation>
    <scope>NUCLEOTIDE SEQUENCE</scope>
    <source>
        <strain evidence="2">SHSM-M6</strain>
    </source>
</reference>
<dbReference type="PROSITE" id="PS51352">
    <property type="entry name" value="THIOREDOXIN_2"/>
    <property type="match status" value="1"/>
</dbReference>
<dbReference type="Gene3D" id="3.40.30.10">
    <property type="entry name" value="Glutaredoxin"/>
    <property type="match status" value="1"/>
</dbReference>
<organism evidence="2 3">
    <name type="scientific">Shewanella salipaludis</name>
    <dbReference type="NCBI Taxonomy" id="2723052"/>
    <lineage>
        <taxon>Bacteria</taxon>
        <taxon>Pseudomonadati</taxon>
        <taxon>Pseudomonadota</taxon>
        <taxon>Gammaproteobacteria</taxon>
        <taxon>Alteromonadales</taxon>
        <taxon>Shewanellaceae</taxon>
        <taxon>Shewanella</taxon>
    </lineage>
</organism>
<name>A0A972FTV2_9GAMM</name>
<dbReference type="CDD" id="cd02947">
    <property type="entry name" value="TRX_family"/>
    <property type="match status" value="1"/>
</dbReference>
<accession>A0A972FTV2</accession>
<gene>
    <name evidence="2" type="ORF">HC757_08345</name>
</gene>
<sequence>MATLAPLSQLGGAIEIVAIIGTWCPDCHRELPRFIRVLEAIDNPNIRASYIGIDRAKQDPQGLAAAYDFARIPTFIVRQDGEEMGRIVERPEISLERDLAGILRSA</sequence>
<keyword evidence="3" id="KW-1185">Reference proteome</keyword>
<proteinExistence type="predicted"/>
<evidence type="ECO:0000313" key="2">
    <source>
        <dbReference type="EMBL" id="NMH65179.1"/>
    </source>
</evidence>
<comment type="caution">
    <text evidence="2">The sequence shown here is derived from an EMBL/GenBank/DDBJ whole genome shotgun (WGS) entry which is preliminary data.</text>
</comment>
<feature type="domain" description="Thioredoxin" evidence="1">
    <location>
        <begin position="1"/>
        <end position="106"/>
    </location>
</feature>
<dbReference type="Pfam" id="PF14595">
    <property type="entry name" value="Thioredoxin_9"/>
    <property type="match status" value="1"/>
</dbReference>
<dbReference type="Proteomes" id="UP000737113">
    <property type="component" value="Unassembled WGS sequence"/>
</dbReference>